<dbReference type="GO" id="GO:0055091">
    <property type="term" value="P:phospholipid homeostasis"/>
    <property type="evidence" value="ECO:0007669"/>
    <property type="project" value="TreeGrafter"/>
</dbReference>
<feature type="transmembrane region" description="Helical" evidence="6">
    <location>
        <begin position="102"/>
        <end position="125"/>
    </location>
</feature>
<reference evidence="8 9" key="1">
    <citation type="submission" date="2012-05" db="EMBL/GenBank/DDBJ databases">
        <authorList>
            <person name="Weinstock G."/>
            <person name="Sodergren E."/>
            <person name="Lobos E.A."/>
            <person name="Fulton L."/>
            <person name="Fulton R."/>
            <person name="Courtney L."/>
            <person name="Fronick C."/>
            <person name="O'Laughlin M."/>
            <person name="Godfrey J."/>
            <person name="Wilson R.M."/>
            <person name="Miner T."/>
            <person name="Farmer C."/>
            <person name="Delehaunty K."/>
            <person name="Cordes M."/>
            <person name="Minx P."/>
            <person name="Tomlinson C."/>
            <person name="Chen J."/>
            <person name="Wollam A."/>
            <person name="Pepin K.H."/>
            <person name="Bhonagiri V."/>
            <person name="Zhang X."/>
            <person name="Suruliraj S."/>
            <person name="Warren W."/>
            <person name="Mitreva M."/>
            <person name="Mardis E.R."/>
            <person name="Wilson R.K."/>
        </authorList>
    </citation>
    <scope>NUCLEOTIDE SEQUENCE [LARGE SCALE GENOMIC DNA]</scope>
    <source>
        <strain evidence="8 9">F0235</strain>
    </source>
</reference>
<dbReference type="Proteomes" id="UP000010445">
    <property type="component" value="Unassembled WGS sequence"/>
</dbReference>
<keyword evidence="5 6" id="KW-0472">Membrane</keyword>
<feature type="transmembrane region" description="Helical" evidence="6">
    <location>
        <begin position="169"/>
        <end position="185"/>
    </location>
</feature>
<feature type="transmembrane region" description="Helical" evidence="6">
    <location>
        <begin position="300"/>
        <end position="318"/>
    </location>
</feature>
<evidence type="ECO:0000256" key="4">
    <source>
        <dbReference type="ARBA" id="ARBA00022989"/>
    </source>
</evidence>
<feature type="transmembrane region" description="Helical" evidence="6">
    <location>
        <begin position="338"/>
        <end position="358"/>
    </location>
</feature>
<feature type="domain" description="Phosphatidylglycerol lysyltransferase C-terminal" evidence="7">
    <location>
        <begin position="473"/>
        <end position="784"/>
    </location>
</feature>
<evidence type="ECO:0000256" key="6">
    <source>
        <dbReference type="SAM" id="Phobius"/>
    </source>
</evidence>
<organism evidence="8 9">
    <name type="scientific">Corynebacterium durum F0235</name>
    <dbReference type="NCBI Taxonomy" id="1035195"/>
    <lineage>
        <taxon>Bacteria</taxon>
        <taxon>Bacillati</taxon>
        <taxon>Actinomycetota</taxon>
        <taxon>Actinomycetes</taxon>
        <taxon>Mycobacteriales</taxon>
        <taxon>Corynebacteriaceae</taxon>
        <taxon>Corynebacterium</taxon>
    </lineage>
</organism>
<dbReference type="STRING" id="1035195.HMPREF9997_00686"/>
<evidence type="ECO:0000313" key="8">
    <source>
        <dbReference type="EMBL" id="EKX91612.1"/>
    </source>
</evidence>
<dbReference type="GO" id="GO:0005886">
    <property type="term" value="C:plasma membrane"/>
    <property type="evidence" value="ECO:0007669"/>
    <property type="project" value="UniProtKB-SubCell"/>
</dbReference>
<evidence type="ECO:0000256" key="2">
    <source>
        <dbReference type="ARBA" id="ARBA00022475"/>
    </source>
</evidence>
<dbReference type="PANTHER" id="PTHR34697:SF2">
    <property type="entry name" value="PHOSPHATIDYLGLYCEROL LYSYLTRANSFERASE"/>
    <property type="match status" value="1"/>
</dbReference>
<dbReference type="HOGENOM" id="CLU_017891_0_0_11"/>
<dbReference type="PATRIC" id="fig|1035195.3.peg.615"/>
<keyword evidence="4 6" id="KW-1133">Transmembrane helix</keyword>
<dbReference type="EMBL" id="AMEM01000011">
    <property type="protein sequence ID" value="EKX91612.1"/>
    <property type="molecule type" value="Genomic_DNA"/>
</dbReference>
<evidence type="ECO:0000256" key="1">
    <source>
        <dbReference type="ARBA" id="ARBA00004651"/>
    </source>
</evidence>
<dbReference type="RefSeq" id="WP_006062932.1">
    <property type="nucleotide sequence ID" value="NZ_KB290827.1"/>
</dbReference>
<keyword evidence="2" id="KW-1003">Cell membrane</keyword>
<dbReference type="InterPro" id="IPR051211">
    <property type="entry name" value="PG_lysyltransferase"/>
</dbReference>
<dbReference type="InterPro" id="IPR024320">
    <property type="entry name" value="LPG_synthase_C"/>
</dbReference>
<evidence type="ECO:0000256" key="5">
    <source>
        <dbReference type="ARBA" id="ARBA00023136"/>
    </source>
</evidence>
<feature type="transmembrane region" description="Helical" evidence="6">
    <location>
        <begin position="274"/>
        <end position="293"/>
    </location>
</feature>
<dbReference type="AlphaFoldDB" id="L1MK42"/>
<dbReference type="Pfam" id="PF09924">
    <property type="entry name" value="LPG_synthase_C"/>
    <property type="match status" value="1"/>
</dbReference>
<evidence type="ECO:0000256" key="3">
    <source>
        <dbReference type="ARBA" id="ARBA00022692"/>
    </source>
</evidence>
<dbReference type="eggNOG" id="COG2898">
    <property type="taxonomic scope" value="Bacteria"/>
</dbReference>
<comment type="caution">
    <text evidence="8">The sequence shown here is derived from an EMBL/GenBank/DDBJ whole genome shotgun (WGS) entry which is preliminary data.</text>
</comment>
<dbReference type="PANTHER" id="PTHR34697">
    <property type="entry name" value="PHOSPHATIDYLGLYCEROL LYSYLTRANSFERASE"/>
    <property type="match status" value="1"/>
</dbReference>
<feature type="transmembrane region" description="Helical" evidence="6">
    <location>
        <begin position="67"/>
        <end position="90"/>
    </location>
</feature>
<dbReference type="GO" id="GO:0016755">
    <property type="term" value="F:aminoacyltransferase activity"/>
    <property type="evidence" value="ECO:0007669"/>
    <property type="project" value="TreeGrafter"/>
</dbReference>
<comment type="subcellular location">
    <subcellularLocation>
        <location evidence="1">Cell membrane</location>
        <topology evidence="1">Multi-pass membrane protein</topology>
    </subcellularLocation>
</comment>
<gene>
    <name evidence="8" type="ORF">HMPREF9997_00686</name>
</gene>
<evidence type="ECO:0000259" key="7">
    <source>
        <dbReference type="Pfam" id="PF09924"/>
    </source>
</evidence>
<name>L1MK42_9CORY</name>
<sequence>MGELKVAGVDKRGGSRIVNVAKMARLVPVSMTLLVVMWVLQVGRLQQSVGLPWVDYWSSVGDTARRVAMSGLTGEHGAATMVATAALLVFAIPAEHILGSRVFAAAMAVLHVVGVLVGFVCIGGVMRLDDWWGDVLIAQTFLSPTPWIFGVTAFASASMPVLWRRRTRLVLLVVAATLLLYDGVIVDFVRLSAFLVGVVWGEARVRGWSGIAHDFRLHRPSLREGRVLVAIVVVAVAAGPFLASVNPYSAGPLSEIAVVAWQAHAANTLGHTSVVVRFAGQIPLLVVGIIAVGLAWGRRLAWGAALCMQLVVVVALMWEMEHLIRHYGDDADRAVDVLSVISPWLVTFVVLLFTRRFFQVSVGAKEVVRLVRRVVLAVAGGAVVWCGSGWLLQSGFHGHPTLRDFAEDYPLRLLPPVLSEVMNPQVVPEKWFAWVLTDWVGVVVGVVVCGALAGAMVAVPNPVAVADRHRARALLQQGTGGHLSWMTLWPGNRYWFDTVPDTDGELARGFVAFRVHAGVAVTVGEPVVVPGIDPQDVADRFERAATTAGWSTAWYSVGHVFSDGRVERGWNQLQVAEESVLDTSGEVQFKGKRFQDIRTARNRAAKEGIHTELTTWETASPVTRERIIALSEEWVSEKSLPEMGFTLGGVEQLNDPDVLLMLALDEEGHVHGVTSWLPVYRDGVAVGYILDFMRRDPAGFRPVIEFLIAETMLMAANRNVEWISLSGAPLAHSSGTSEAEDSDSFLSTALDRVGLALEPLYGFRSLAAFKHKFYPEYQSWFLCYRDELSLPAIGVALGRCYVPQLHVTGMVDIAREWRANNR</sequence>
<feature type="transmembrane region" description="Helical" evidence="6">
    <location>
        <begin position="26"/>
        <end position="47"/>
    </location>
</feature>
<feature type="transmembrane region" description="Helical" evidence="6">
    <location>
        <begin position="431"/>
        <end position="459"/>
    </location>
</feature>
<accession>L1MK42</accession>
<proteinExistence type="predicted"/>
<evidence type="ECO:0000313" key="9">
    <source>
        <dbReference type="Proteomes" id="UP000010445"/>
    </source>
</evidence>
<feature type="transmembrane region" description="Helical" evidence="6">
    <location>
        <begin position="370"/>
        <end position="392"/>
    </location>
</feature>
<keyword evidence="3 6" id="KW-0812">Transmembrane</keyword>
<keyword evidence="9" id="KW-1185">Reference proteome</keyword>
<feature type="transmembrane region" description="Helical" evidence="6">
    <location>
        <begin position="145"/>
        <end position="162"/>
    </location>
</feature>
<protein>
    <recommendedName>
        <fullName evidence="7">Phosphatidylglycerol lysyltransferase C-terminal domain-containing protein</fullName>
    </recommendedName>
</protein>